<evidence type="ECO:0000313" key="2">
    <source>
        <dbReference type="EMBL" id="CAD1472133.1"/>
    </source>
</evidence>
<dbReference type="InterPro" id="IPR005135">
    <property type="entry name" value="Endo/exonuclease/phosphatase"/>
</dbReference>
<dbReference type="Gene3D" id="3.60.10.10">
    <property type="entry name" value="Endonuclease/exonuclease/phosphatase"/>
    <property type="match status" value="1"/>
</dbReference>
<dbReference type="OrthoDB" id="7612452at2759"/>
<name>A0A6V7H2E5_9HYME</name>
<evidence type="ECO:0000259" key="1">
    <source>
        <dbReference type="Pfam" id="PF14529"/>
    </source>
</evidence>
<keyword evidence="3" id="KW-1185">Reference proteome</keyword>
<dbReference type="GO" id="GO:0003824">
    <property type="term" value="F:catalytic activity"/>
    <property type="evidence" value="ECO:0007669"/>
    <property type="project" value="InterPro"/>
</dbReference>
<gene>
    <name evidence="2" type="ORF">MHI_LOCUS262620</name>
</gene>
<accession>A0A6V7H2E5</accession>
<dbReference type="Pfam" id="PF14529">
    <property type="entry name" value="Exo_endo_phos_2"/>
    <property type="match status" value="1"/>
</dbReference>
<dbReference type="AlphaFoldDB" id="A0A6V7H2E5"/>
<dbReference type="InterPro" id="IPR036691">
    <property type="entry name" value="Endo/exonu/phosph_ase_sf"/>
</dbReference>
<comment type="caution">
    <text evidence="2">The sequence shown here is derived from an EMBL/GenBank/DDBJ whole genome shotgun (WGS) entry which is preliminary data.</text>
</comment>
<evidence type="ECO:0000313" key="3">
    <source>
        <dbReference type="Proteomes" id="UP000752696"/>
    </source>
</evidence>
<sequence length="279" mass="29725">MDGFAAFLDEASECALAPGPRPVTVLEDFNAHTTTSGSPKTNTRGRMVVKWVAGLKPRLFNRGASCTCVEWREDCTVDLTWANSTAARRVTAWERDRCSGQAEGEVDALSRCSFTHCNEDLLLAAAIAVTWGAEASPMETADAAADRLGSMTQACPTKRIGAMYWWTEELSNLRKRCILFAGTRGPGGEDGAGVGTAPGCPGFETVGASIQDDASEAASMDTPGHGNNETGTLNRVVTALFLLVGEKARPPMTWPTSMGADWTTDLEVTTVDLPERSGK</sequence>
<proteinExistence type="predicted"/>
<protein>
    <recommendedName>
        <fullName evidence="1">Endonuclease/exonuclease/phosphatase domain-containing protein</fullName>
    </recommendedName>
</protein>
<dbReference type="SUPFAM" id="SSF56219">
    <property type="entry name" value="DNase I-like"/>
    <property type="match status" value="1"/>
</dbReference>
<feature type="domain" description="Endonuclease/exonuclease/phosphatase" evidence="1">
    <location>
        <begin position="18"/>
        <end position="92"/>
    </location>
</feature>
<organism evidence="2 3">
    <name type="scientific">Heterotrigona itama</name>
    <dbReference type="NCBI Taxonomy" id="395501"/>
    <lineage>
        <taxon>Eukaryota</taxon>
        <taxon>Metazoa</taxon>
        <taxon>Ecdysozoa</taxon>
        <taxon>Arthropoda</taxon>
        <taxon>Hexapoda</taxon>
        <taxon>Insecta</taxon>
        <taxon>Pterygota</taxon>
        <taxon>Neoptera</taxon>
        <taxon>Endopterygota</taxon>
        <taxon>Hymenoptera</taxon>
        <taxon>Apocrita</taxon>
        <taxon>Aculeata</taxon>
        <taxon>Apoidea</taxon>
        <taxon>Anthophila</taxon>
        <taxon>Apidae</taxon>
        <taxon>Heterotrigona</taxon>
    </lineage>
</organism>
<dbReference type="Proteomes" id="UP000752696">
    <property type="component" value="Unassembled WGS sequence"/>
</dbReference>
<dbReference type="EMBL" id="CAJDYZ010005019">
    <property type="protein sequence ID" value="CAD1472133.1"/>
    <property type="molecule type" value="Genomic_DNA"/>
</dbReference>
<reference evidence="2" key="1">
    <citation type="submission" date="2020-07" db="EMBL/GenBank/DDBJ databases">
        <authorList>
            <person name="Nazaruddin N."/>
        </authorList>
    </citation>
    <scope>NUCLEOTIDE SEQUENCE</scope>
</reference>